<dbReference type="GO" id="GO:0052717">
    <property type="term" value="F:tRNA-specific adenosine-34 deaminase activity"/>
    <property type="evidence" value="ECO:0007669"/>
    <property type="project" value="UniProtKB-EC"/>
</dbReference>
<dbReference type="InterPro" id="IPR016192">
    <property type="entry name" value="APOBEC/CMP_deaminase_Zn-bd"/>
</dbReference>
<gene>
    <name evidence="12" type="ORF">MNBD_GAMMA21-530</name>
</gene>
<comment type="similarity">
    <text evidence="2">Belongs to the cytidine and deoxycytidylate deaminase family. ADAT2 subfamily.</text>
</comment>
<dbReference type="AlphaFoldDB" id="A0A3B1AF33"/>
<keyword evidence="8 12" id="KW-0378">Hydrolase</keyword>
<dbReference type="Gene3D" id="3.40.140.10">
    <property type="entry name" value="Cytidine Deaminase, domain 2"/>
    <property type="match status" value="1"/>
</dbReference>
<evidence type="ECO:0000256" key="3">
    <source>
        <dbReference type="ARBA" id="ARBA00011738"/>
    </source>
</evidence>
<dbReference type="InterPro" id="IPR016193">
    <property type="entry name" value="Cytidine_deaminase-like"/>
</dbReference>
<reference evidence="12" key="1">
    <citation type="submission" date="2018-06" db="EMBL/GenBank/DDBJ databases">
        <authorList>
            <person name="Zhirakovskaya E."/>
        </authorList>
    </citation>
    <scope>NUCLEOTIDE SEQUENCE</scope>
</reference>
<dbReference type="PANTHER" id="PTHR11079">
    <property type="entry name" value="CYTOSINE DEAMINASE FAMILY MEMBER"/>
    <property type="match status" value="1"/>
</dbReference>
<evidence type="ECO:0000259" key="11">
    <source>
        <dbReference type="PROSITE" id="PS51747"/>
    </source>
</evidence>
<dbReference type="EMBL" id="UOFR01000015">
    <property type="protein sequence ID" value="VAW92494.1"/>
    <property type="molecule type" value="Genomic_DNA"/>
</dbReference>
<dbReference type="InterPro" id="IPR002125">
    <property type="entry name" value="CMP_dCMP_dom"/>
</dbReference>
<feature type="domain" description="CMP/dCMP-type deaminase" evidence="11">
    <location>
        <begin position="1"/>
        <end position="106"/>
    </location>
</feature>
<comment type="subunit">
    <text evidence="3">Homodimer.</text>
</comment>
<evidence type="ECO:0000256" key="9">
    <source>
        <dbReference type="ARBA" id="ARBA00022833"/>
    </source>
</evidence>
<dbReference type="GO" id="GO:0002100">
    <property type="term" value="P:tRNA wobble adenosine to inosine editing"/>
    <property type="evidence" value="ECO:0007669"/>
    <property type="project" value="InterPro"/>
</dbReference>
<keyword evidence="7" id="KW-0479">Metal-binding</keyword>
<evidence type="ECO:0000256" key="10">
    <source>
        <dbReference type="ARBA" id="ARBA00048045"/>
    </source>
</evidence>
<protein>
    <recommendedName>
        <fullName evidence="5">tRNA-specific adenosine deaminase 2</fullName>
        <ecNumber evidence="4">3.5.4.33</ecNumber>
    </recommendedName>
</protein>
<dbReference type="InterPro" id="IPR028883">
    <property type="entry name" value="tRNA_aden_deaminase"/>
</dbReference>
<evidence type="ECO:0000256" key="4">
    <source>
        <dbReference type="ARBA" id="ARBA00012740"/>
    </source>
</evidence>
<dbReference type="NCBIfam" id="NF008113">
    <property type="entry name" value="PRK10860.1"/>
    <property type="match status" value="1"/>
</dbReference>
<evidence type="ECO:0000256" key="6">
    <source>
        <dbReference type="ARBA" id="ARBA00022694"/>
    </source>
</evidence>
<comment type="cofactor">
    <cofactor evidence="1">
        <name>Zn(2+)</name>
        <dbReference type="ChEBI" id="CHEBI:29105"/>
    </cofactor>
</comment>
<comment type="catalytic activity">
    <reaction evidence="10">
        <text>adenosine(34) in tRNA + H2O + H(+) = inosine(34) in tRNA + NH4(+)</text>
        <dbReference type="Rhea" id="RHEA:43168"/>
        <dbReference type="Rhea" id="RHEA-COMP:10373"/>
        <dbReference type="Rhea" id="RHEA-COMP:10374"/>
        <dbReference type="ChEBI" id="CHEBI:15377"/>
        <dbReference type="ChEBI" id="CHEBI:15378"/>
        <dbReference type="ChEBI" id="CHEBI:28938"/>
        <dbReference type="ChEBI" id="CHEBI:74411"/>
        <dbReference type="ChEBI" id="CHEBI:82852"/>
        <dbReference type="EC" id="3.5.4.33"/>
    </reaction>
</comment>
<dbReference type="GO" id="GO:0008270">
    <property type="term" value="F:zinc ion binding"/>
    <property type="evidence" value="ECO:0007669"/>
    <property type="project" value="InterPro"/>
</dbReference>
<dbReference type="HAMAP" id="MF_00972">
    <property type="entry name" value="tRNA_aden_deaminase"/>
    <property type="match status" value="1"/>
</dbReference>
<evidence type="ECO:0000256" key="8">
    <source>
        <dbReference type="ARBA" id="ARBA00022801"/>
    </source>
</evidence>
<dbReference type="Pfam" id="PF14437">
    <property type="entry name" value="MafB19-deam"/>
    <property type="match status" value="1"/>
</dbReference>
<sequence length="143" mass="15351">MQRAIELAQQAESLDEVPVGAIIVKGDQVIGEGYNAPISETDPTAHAEITALRHAAIHLGNYRLVGTTLYVTLEPCLMCVGAIIHARVANVVFGATEPKTGAAGSAFDLLTSTKHNHRLEVRSGVLADQCASLLTEFFSRKRR</sequence>
<accession>A0A3B1AF33</accession>
<name>A0A3B1AF33_9ZZZZ</name>
<dbReference type="PROSITE" id="PS00903">
    <property type="entry name" value="CYT_DCMP_DEAMINASES_1"/>
    <property type="match status" value="1"/>
</dbReference>
<evidence type="ECO:0000313" key="12">
    <source>
        <dbReference type="EMBL" id="VAW92494.1"/>
    </source>
</evidence>
<evidence type="ECO:0000256" key="1">
    <source>
        <dbReference type="ARBA" id="ARBA00001947"/>
    </source>
</evidence>
<dbReference type="PANTHER" id="PTHR11079:SF202">
    <property type="entry name" value="TRNA-SPECIFIC ADENOSINE DEAMINASE"/>
    <property type="match status" value="1"/>
</dbReference>
<dbReference type="FunFam" id="3.40.140.10:FF:000005">
    <property type="entry name" value="tRNA-specific adenosine deaminase"/>
    <property type="match status" value="1"/>
</dbReference>
<dbReference type="EC" id="3.5.4.33" evidence="4"/>
<proteinExistence type="inferred from homology"/>
<evidence type="ECO:0000256" key="7">
    <source>
        <dbReference type="ARBA" id="ARBA00022723"/>
    </source>
</evidence>
<dbReference type="SUPFAM" id="SSF53927">
    <property type="entry name" value="Cytidine deaminase-like"/>
    <property type="match status" value="1"/>
</dbReference>
<dbReference type="CDD" id="cd01285">
    <property type="entry name" value="nucleoside_deaminase"/>
    <property type="match status" value="1"/>
</dbReference>
<keyword evidence="9" id="KW-0862">Zinc</keyword>
<organism evidence="12">
    <name type="scientific">hydrothermal vent metagenome</name>
    <dbReference type="NCBI Taxonomy" id="652676"/>
    <lineage>
        <taxon>unclassified sequences</taxon>
        <taxon>metagenomes</taxon>
        <taxon>ecological metagenomes</taxon>
    </lineage>
</organism>
<dbReference type="InterPro" id="IPR058535">
    <property type="entry name" value="MafB19-deam"/>
</dbReference>
<evidence type="ECO:0000256" key="5">
    <source>
        <dbReference type="ARBA" id="ARBA00019216"/>
    </source>
</evidence>
<evidence type="ECO:0000256" key="2">
    <source>
        <dbReference type="ARBA" id="ARBA00010669"/>
    </source>
</evidence>
<keyword evidence="6" id="KW-0819">tRNA processing</keyword>
<dbReference type="PROSITE" id="PS51747">
    <property type="entry name" value="CYT_DCMP_DEAMINASES_2"/>
    <property type="match status" value="1"/>
</dbReference>